<dbReference type="EMBL" id="UIGY01000001">
    <property type="protein sequence ID" value="SUZ07239.1"/>
    <property type="molecule type" value="Genomic_DNA"/>
</dbReference>
<dbReference type="EMBL" id="KE373475">
    <property type="protein sequence ID" value="EPQ67536.1"/>
    <property type="molecule type" value="Genomic_DNA"/>
</dbReference>
<dbReference type="OrthoDB" id="5411773at2759"/>
<evidence type="ECO:0000313" key="2">
    <source>
        <dbReference type="EMBL" id="SUZ07239.1"/>
    </source>
</evidence>
<dbReference type="HOGENOM" id="CLU_014331_1_0_1"/>
<sequence length="544" mass="60814">MSTNSMYFSRYRPAKPITDDLRRHCHILLDEGLYTNALSLLTDVLIVGASHPHSQEMPAFAPIPFHVELVSTLLVHPRYTNQADTDEHGELASQCIFLLRNILGILGPINFKFTEAFSYAPIATGDKLTSGPCRVATGPGETSAQSDFEDTINHVRGDIGNKGRIRLCARDFWHMVGWSGNCSAKYPFRWRYLKVWLEYMVDVLVADWKERQRLELESSNLCEVEINERNQTLLQQSLIVSYLPGARVSRATAIRRIVQSLFTDGSSSSLRDFPPVFPNETKELKFHTLAKLMKSDAISSSRDIEEELYEPEGEELALSCEKIDDTEDGVTVTESSIEGNEIMTLRQRLFTLLVSVANFLPTHLTTPPELINLLCDAIQPTPLPQFTTFIGSCTASFLTESIQLSLCQALLCRLLPRSTLRPGPNASDIISQQTLETCYLPFTAVTSSPIENTKVSLLLENLLRRLIISHRAYATPSLKEALETGIMARQSLASRLGKRARLSQVGDEIRRLNASGIRLQSQLALLKKKPLTTVEMVTDSNEVA</sequence>
<dbReference type="AlphaFoldDB" id="A0A061HLC4"/>
<accession>A0A061HLC4</accession>
<reference evidence="2" key="3">
    <citation type="submission" date="2018-07" db="EMBL/GenBank/DDBJ databases">
        <authorList>
            <person name="Quirk P.G."/>
            <person name="Krulwich T.A."/>
        </authorList>
    </citation>
    <scope>NUCLEOTIDE SEQUENCE</scope>
    <source>
        <strain evidence="2">96224</strain>
    </source>
</reference>
<name>A0A061HLC4_BLUGR</name>
<dbReference type="Proteomes" id="UP000053110">
    <property type="component" value="Unassembled WGS sequence"/>
</dbReference>
<organism evidence="2">
    <name type="scientific">Blumeria graminis f. sp. tritici 96224</name>
    <dbReference type="NCBI Taxonomy" id="1268274"/>
    <lineage>
        <taxon>Eukaryota</taxon>
        <taxon>Fungi</taxon>
        <taxon>Dikarya</taxon>
        <taxon>Ascomycota</taxon>
        <taxon>Pezizomycotina</taxon>
        <taxon>Leotiomycetes</taxon>
        <taxon>Erysiphales</taxon>
        <taxon>Erysiphaceae</taxon>
        <taxon>Blumeria</taxon>
    </lineage>
</organism>
<gene>
    <name evidence="1" type="ORF">BGT96224_5089</name>
    <name evidence="2" type="ORF">BGT96224V2_LOCUS665</name>
</gene>
<proteinExistence type="predicted"/>
<evidence type="ECO:0000313" key="3">
    <source>
        <dbReference type="Proteomes" id="UP000053110"/>
    </source>
</evidence>
<evidence type="ECO:0000313" key="1">
    <source>
        <dbReference type="EMBL" id="EPQ67536.1"/>
    </source>
</evidence>
<reference evidence="3" key="1">
    <citation type="journal article" date="2013" name="Nat. Genet.">
        <title>The wheat powdery mildew genome shows the unique evolution of an obligate biotroph.</title>
        <authorList>
            <person name="Wicker T."/>
            <person name="Oberhaensli S."/>
            <person name="Parlange F."/>
            <person name="Buchmann J.P."/>
            <person name="Shatalina M."/>
            <person name="Roffler S."/>
            <person name="Ben-David R."/>
            <person name="Dolezel J."/>
            <person name="Simkova H."/>
            <person name="Schulze-Lefert P."/>
            <person name="Spanu P.D."/>
            <person name="Bruggmann R."/>
            <person name="Amselem J."/>
            <person name="Quesneville H."/>
            <person name="Ver Loren van Themaat E."/>
            <person name="Paape T."/>
            <person name="Shimizu K.K."/>
            <person name="Keller B."/>
        </authorList>
    </citation>
    <scope>NUCLEOTIDE SEQUENCE [LARGE SCALE GENOMIC DNA]</scope>
    <source>
        <strain evidence="3">96224</strain>
    </source>
</reference>
<protein>
    <submittedName>
        <fullName evidence="2">Bgt-5089</fullName>
    </submittedName>
</protein>
<reference evidence="1" key="2">
    <citation type="submission" date="2013-01" db="EMBL/GenBank/DDBJ databases">
        <title>The wheat powdery mildew genome reveals unique evolution of an obligate biotroph.</title>
        <authorList>
            <person name="Oberhaensli S."/>
            <person name="Wicker T."/>
            <person name="Keller B."/>
        </authorList>
    </citation>
    <scope>NUCLEOTIDE SEQUENCE</scope>
    <source>
        <strain evidence="1">96224</strain>
    </source>
</reference>